<feature type="domain" description="Glycosyl transferase family 1" evidence="2">
    <location>
        <begin position="167"/>
        <end position="321"/>
    </location>
</feature>
<gene>
    <name evidence="4" type="ORF">COT66_00385</name>
</gene>
<evidence type="ECO:0008006" key="6">
    <source>
        <dbReference type="Google" id="ProtNLM"/>
    </source>
</evidence>
<dbReference type="InterPro" id="IPR001296">
    <property type="entry name" value="Glyco_trans_1"/>
</dbReference>
<feature type="domain" description="Glycosyltransferase subfamily 4-like N-terminal" evidence="3">
    <location>
        <begin position="54"/>
        <end position="143"/>
    </location>
</feature>
<dbReference type="SUPFAM" id="SSF53756">
    <property type="entry name" value="UDP-Glycosyltransferase/glycogen phosphorylase"/>
    <property type="match status" value="1"/>
</dbReference>
<dbReference type="AlphaFoldDB" id="A0A2M6XBH5"/>
<dbReference type="PANTHER" id="PTHR46401:SF2">
    <property type="entry name" value="GLYCOSYLTRANSFERASE WBBK-RELATED"/>
    <property type="match status" value="1"/>
</dbReference>
<organism evidence="4 5">
    <name type="scientific">Candidatus Shapirobacteria bacterium CG09_land_8_20_14_0_10_49_15</name>
    <dbReference type="NCBI Taxonomy" id="1974482"/>
    <lineage>
        <taxon>Bacteria</taxon>
        <taxon>Candidatus Shapironibacteriota</taxon>
    </lineage>
</organism>
<proteinExistence type="predicted"/>
<dbReference type="EMBL" id="PEZK01000007">
    <property type="protein sequence ID" value="PIU02403.1"/>
    <property type="molecule type" value="Genomic_DNA"/>
</dbReference>
<evidence type="ECO:0000256" key="1">
    <source>
        <dbReference type="ARBA" id="ARBA00022679"/>
    </source>
</evidence>
<dbReference type="Proteomes" id="UP000231214">
    <property type="component" value="Unassembled WGS sequence"/>
</dbReference>
<reference evidence="5" key="1">
    <citation type="submission" date="2017-09" db="EMBL/GenBank/DDBJ databases">
        <title>Depth-based differentiation of microbial function through sediment-hosted aquifers and enrichment of novel symbionts in the deep terrestrial subsurface.</title>
        <authorList>
            <person name="Probst A.J."/>
            <person name="Ladd B."/>
            <person name="Jarett J.K."/>
            <person name="Geller-Mcgrath D.E."/>
            <person name="Sieber C.M.K."/>
            <person name="Emerson J.B."/>
            <person name="Anantharaman K."/>
            <person name="Thomas B.C."/>
            <person name="Malmstrom R."/>
            <person name="Stieglmeier M."/>
            <person name="Klingl A."/>
            <person name="Woyke T."/>
            <person name="Ryan C.M."/>
            <person name="Banfield J.F."/>
        </authorList>
    </citation>
    <scope>NUCLEOTIDE SEQUENCE [LARGE SCALE GENOMIC DNA]</scope>
</reference>
<sequence length="353" mass="39207">MKVALDLSPLYSAHQYRGIGFYTKRLITALQAVAQEQAIELALIKDTDRTRFLAADLIHYPYFSPFFLSLPGRPLLPSVVTVHDLTPVKYPQHFPAGVRGRWRWQSQKRRLQKMAAVLTDSQAWRQQIAAMTGFPLEKIYSVPLAAGEEFKKLKIENCKLKIKKKYPPLADTFLLYVGDVNWNKNIPGLLRGFADFSRHNPTFQLVLVGKAFEQKALPEIKELLQLIKSLSLDDKIRILGFVPTNDLVAIYNLASVYCQPSFDEGFGLPVLEAMACGCPVVAAKVGSLPEICGQAAVMINPQSNQEIAEGIKKALGRGAELSQKGVQQAAAFSWKRTAAQTIAVYKKACAGEE</sequence>
<dbReference type="GO" id="GO:0009103">
    <property type="term" value="P:lipopolysaccharide biosynthetic process"/>
    <property type="evidence" value="ECO:0007669"/>
    <property type="project" value="TreeGrafter"/>
</dbReference>
<dbReference type="GO" id="GO:0016757">
    <property type="term" value="F:glycosyltransferase activity"/>
    <property type="evidence" value="ECO:0007669"/>
    <property type="project" value="InterPro"/>
</dbReference>
<dbReference type="InterPro" id="IPR028098">
    <property type="entry name" value="Glyco_trans_4-like_N"/>
</dbReference>
<dbReference type="Pfam" id="PF00534">
    <property type="entry name" value="Glycos_transf_1"/>
    <property type="match status" value="1"/>
</dbReference>
<protein>
    <recommendedName>
        <fullName evidence="6">Glycosyltransferase family 1 protein</fullName>
    </recommendedName>
</protein>
<comment type="caution">
    <text evidence="4">The sequence shown here is derived from an EMBL/GenBank/DDBJ whole genome shotgun (WGS) entry which is preliminary data.</text>
</comment>
<keyword evidence="1" id="KW-0808">Transferase</keyword>
<dbReference type="Gene3D" id="3.40.50.2000">
    <property type="entry name" value="Glycogen Phosphorylase B"/>
    <property type="match status" value="2"/>
</dbReference>
<dbReference type="PANTHER" id="PTHR46401">
    <property type="entry name" value="GLYCOSYLTRANSFERASE WBBK-RELATED"/>
    <property type="match status" value="1"/>
</dbReference>
<evidence type="ECO:0000259" key="3">
    <source>
        <dbReference type="Pfam" id="PF13439"/>
    </source>
</evidence>
<dbReference type="Pfam" id="PF13439">
    <property type="entry name" value="Glyco_transf_4"/>
    <property type="match status" value="1"/>
</dbReference>
<name>A0A2M6XBH5_9BACT</name>
<evidence type="ECO:0000313" key="5">
    <source>
        <dbReference type="Proteomes" id="UP000231214"/>
    </source>
</evidence>
<evidence type="ECO:0000313" key="4">
    <source>
        <dbReference type="EMBL" id="PIU02403.1"/>
    </source>
</evidence>
<evidence type="ECO:0000259" key="2">
    <source>
        <dbReference type="Pfam" id="PF00534"/>
    </source>
</evidence>
<accession>A0A2M6XBH5</accession>
<dbReference type="CDD" id="cd03809">
    <property type="entry name" value="GT4_MtfB-like"/>
    <property type="match status" value="1"/>
</dbReference>